<evidence type="ECO:0000313" key="2">
    <source>
        <dbReference type="EMBL" id="CAD7088329.1"/>
    </source>
</evidence>
<protein>
    <recommendedName>
        <fullName evidence="1">DDE-1 domain-containing protein</fullName>
    </recommendedName>
</protein>
<sequence>MTSVIQSMDQGIIKNFKHYYRRLLVENILTGAYMDKNNKITIDILQASRICNSSAWDMVTQKTIANCFKVSGEDLEDLQLIEMCNAVEDWADMVHNAAVTYIEVCGDFTDE</sequence>
<feature type="domain" description="DDE-1" evidence="1">
    <location>
        <begin position="2"/>
        <end position="68"/>
    </location>
</feature>
<dbReference type="GO" id="GO:0003676">
    <property type="term" value="F:nucleic acid binding"/>
    <property type="evidence" value="ECO:0007669"/>
    <property type="project" value="InterPro"/>
</dbReference>
<name>A0A7R8UYJ1_HERIL</name>
<dbReference type="InterPro" id="IPR004875">
    <property type="entry name" value="DDE_SF_endonuclease_dom"/>
</dbReference>
<gene>
    <name evidence="2" type="ORF">HERILL_LOCUS10967</name>
</gene>
<dbReference type="EMBL" id="LR899012">
    <property type="protein sequence ID" value="CAD7088329.1"/>
    <property type="molecule type" value="Genomic_DNA"/>
</dbReference>
<dbReference type="AlphaFoldDB" id="A0A7R8UYJ1"/>
<keyword evidence="3" id="KW-1185">Reference proteome</keyword>
<evidence type="ECO:0000259" key="1">
    <source>
        <dbReference type="Pfam" id="PF03184"/>
    </source>
</evidence>
<dbReference type="Pfam" id="PF03184">
    <property type="entry name" value="DDE_1"/>
    <property type="match status" value="1"/>
</dbReference>
<organism evidence="2 3">
    <name type="scientific">Hermetia illucens</name>
    <name type="common">Black soldier fly</name>
    <dbReference type="NCBI Taxonomy" id="343691"/>
    <lineage>
        <taxon>Eukaryota</taxon>
        <taxon>Metazoa</taxon>
        <taxon>Ecdysozoa</taxon>
        <taxon>Arthropoda</taxon>
        <taxon>Hexapoda</taxon>
        <taxon>Insecta</taxon>
        <taxon>Pterygota</taxon>
        <taxon>Neoptera</taxon>
        <taxon>Endopterygota</taxon>
        <taxon>Diptera</taxon>
        <taxon>Brachycera</taxon>
        <taxon>Stratiomyomorpha</taxon>
        <taxon>Stratiomyidae</taxon>
        <taxon>Hermetiinae</taxon>
        <taxon>Hermetia</taxon>
    </lineage>
</organism>
<evidence type="ECO:0000313" key="3">
    <source>
        <dbReference type="Proteomes" id="UP000594454"/>
    </source>
</evidence>
<dbReference type="Proteomes" id="UP000594454">
    <property type="component" value="Chromosome 4"/>
</dbReference>
<proteinExistence type="predicted"/>
<dbReference type="InParanoid" id="A0A7R8UYJ1"/>
<reference evidence="2 3" key="1">
    <citation type="submission" date="2020-11" db="EMBL/GenBank/DDBJ databases">
        <authorList>
            <person name="Wallbank WR R."/>
            <person name="Pardo Diaz C."/>
            <person name="Kozak K."/>
            <person name="Martin S."/>
            <person name="Jiggins C."/>
            <person name="Moest M."/>
            <person name="Warren A I."/>
            <person name="Generalovic N T."/>
            <person name="Byers J.R.P. K."/>
            <person name="Montejo-Kovacevich G."/>
            <person name="Yen C E."/>
        </authorList>
    </citation>
    <scope>NUCLEOTIDE SEQUENCE [LARGE SCALE GENOMIC DNA]</scope>
</reference>
<accession>A0A7R8UYJ1</accession>